<reference evidence="1" key="1">
    <citation type="submission" date="2022-08" db="EMBL/GenBank/DDBJ databases">
        <title>Genome Sequence of Fusarium decemcellulare.</title>
        <authorList>
            <person name="Buettner E."/>
        </authorList>
    </citation>
    <scope>NUCLEOTIDE SEQUENCE</scope>
    <source>
        <strain evidence="1">Babe19</strain>
    </source>
</reference>
<accession>A0ACC1SXD8</accession>
<evidence type="ECO:0000313" key="2">
    <source>
        <dbReference type="Proteomes" id="UP001148629"/>
    </source>
</evidence>
<organism evidence="1 2">
    <name type="scientific">Fusarium decemcellulare</name>
    <dbReference type="NCBI Taxonomy" id="57161"/>
    <lineage>
        <taxon>Eukaryota</taxon>
        <taxon>Fungi</taxon>
        <taxon>Dikarya</taxon>
        <taxon>Ascomycota</taxon>
        <taxon>Pezizomycotina</taxon>
        <taxon>Sordariomycetes</taxon>
        <taxon>Hypocreomycetidae</taxon>
        <taxon>Hypocreales</taxon>
        <taxon>Nectriaceae</taxon>
        <taxon>Fusarium</taxon>
        <taxon>Fusarium decemcellulare species complex</taxon>
    </lineage>
</organism>
<gene>
    <name evidence="1" type="ORF">NM208_g1051</name>
</gene>
<dbReference type="EMBL" id="JANRMS010000051">
    <property type="protein sequence ID" value="KAJ3548336.1"/>
    <property type="molecule type" value="Genomic_DNA"/>
</dbReference>
<dbReference type="Proteomes" id="UP001148629">
    <property type="component" value="Unassembled WGS sequence"/>
</dbReference>
<proteinExistence type="predicted"/>
<sequence length="383" mass="43142">MFQLLDRVSSLFDKDAPQLSGVNLAVRSEYPDITFFGGVEEETDAIIPGEVTLEVDEDEVFITSLDVKLNLHISYKRPFKPHCHRCRHRTSQLQNCQLLNKPARFARGKLLFPFVVSLDGRNPTSTENSLIAVKYEITAEAKIAHKRSATLETIVAESPIIVKRALAFPEMPQHSVRKVDSGRTSAQYHSIIRPMEANRFTFEFDGLGDIDETGVSRKWELRKVTWLLVEETNLRAPACDKHRPRTAAEGDWNAELRTRETQILSDGVLQNDWTPGRTNSNVKMEFEYATDSQVSKSGELWQSSNGRLPGGAKISHCLVLWLHLSLGDERQSKAGQKSTGINDKFRRLSYDIEITDCADKDARYGVEAPPLYGTVSHGPPVYI</sequence>
<keyword evidence="2" id="KW-1185">Reference proteome</keyword>
<name>A0ACC1SXD8_9HYPO</name>
<comment type="caution">
    <text evidence="1">The sequence shown here is derived from an EMBL/GenBank/DDBJ whole genome shotgun (WGS) entry which is preliminary data.</text>
</comment>
<protein>
    <submittedName>
        <fullName evidence="1">Uncharacterized protein</fullName>
    </submittedName>
</protein>
<evidence type="ECO:0000313" key="1">
    <source>
        <dbReference type="EMBL" id="KAJ3548336.1"/>
    </source>
</evidence>